<accession>A0ABX1NKL1</accession>
<dbReference type="SUPFAM" id="SSF48695">
    <property type="entry name" value="Multiheme cytochromes"/>
    <property type="match status" value="1"/>
</dbReference>
<dbReference type="InterPro" id="IPR010177">
    <property type="entry name" value="Paired_CXXCH_1"/>
</dbReference>
<keyword evidence="1" id="KW-0732">Signal</keyword>
<proteinExistence type="predicted"/>
<protein>
    <recommendedName>
        <fullName evidence="2">Doubled CXXCH motif domain-containing protein</fullName>
    </recommendedName>
</protein>
<reference evidence="3 4" key="1">
    <citation type="submission" date="2019-12" db="EMBL/GenBank/DDBJ databases">
        <title>Comparative genomics gives insights into the taxonomy of the Azoarcus-Aromatoleum group and reveals separate origins of nif in the plant-associated Azoarcus and non-plant-associated Aromatoleum sub-groups.</title>
        <authorList>
            <person name="Lafos M."/>
            <person name="Maluk M."/>
            <person name="Batista M."/>
            <person name="Junghare M."/>
            <person name="Carmona M."/>
            <person name="Faoro H."/>
            <person name="Cruz L.M."/>
            <person name="Battistoni F."/>
            <person name="De Souza E."/>
            <person name="Pedrosa F."/>
            <person name="Chen W.-M."/>
            <person name="Poole P.S."/>
            <person name="Dixon R.A."/>
            <person name="James E.K."/>
        </authorList>
    </citation>
    <scope>NUCLEOTIDE SEQUENCE [LARGE SCALE GENOMIC DNA]</scope>
    <source>
        <strain evidence="3 4">T</strain>
    </source>
</reference>
<feature type="domain" description="Doubled CXXCH motif" evidence="2">
    <location>
        <begin position="220"/>
        <end position="250"/>
    </location>
</feature>
<comment type="caution">
    <text evidence="3">The sequence shown here is derived from an EMBL/GenBank/DDBJ whole genome shotgun (WGS) entry which is preliminary data.</text>
</comment>
<dbReference type="InterPro" id="IPR036280">
    <property type="entry name" value="Multihaem_cyt_sf"/>
</dbReference>
<keyword evidence="4" id="KW-1185">Reference proteome</keyword>
<evidence type="ECO:0000259" key="2">
    <source>
        <dbReference type="Pfam" id="PF09699"/>
    </source>
</evidence>
<organism evidence="3 4">
    <name type="scientific">Aromatoleum toluolicum</name>
    <dbReference type="NCBI Taxonomy" id="90060"/>
    <lineage>
        <taxon>Bacteria</taxon>
        <taxon>Pseudomonadati</taxon>
        <taxon>Pseudomonadota</taxon>
        <taxon>Betaproteobacteria</taxon>
        <taxon>Rhodocyclales</taxon>
        <taxon>Rhodocyclaceae</taxon>
        <taxon>Aromatoleum</taxon>
    </lineage>
</organism>
<dbReference type="RefSeq" id="WP_169142421.1">
    <property type="nucleotide sequence ID" value="NZ_WTVS01000056.1"/>
</dbReference>
<feature type="chain" id="PRO_5045696721" description="Doubled CXXCH motif domain-containing protein" evidence="1">
    <location>
        <begin position="33"/>
        <end position="251"/>
    </location>
</feature>
<evidence type="ECO:0000313" key="3">
    <source>
        <dbReference type="EMBL" id="NMF99877.1"/>
    </source>
</evidence>
<dbReference type="Proteomes" id="UP000634522">
    <property type="component" value="Unassembled WGS sequence"/>
</dbReference>
<dbReference type="EMBL" id="WTVS01000056">
    <property type="protein sequence ID" value="NMF99877.1"/>
    <property type="molecule type" value="Genomic_DNA"/>
</dbReference>
<evidence type="ECO:0000256" key="1">
    <source>
        <dbReference type="SAM" id="SignalP"/>
    </source>
</evidence>
<name>A0ABX1NKL1_9RHOO</name>
<dbReference type="Pfam" id="PF09699">
    <property type="entry name" value="Paired_CXXCH_1"/>
    <property type="match status" value="1"/>
</dbReference>
<sequence>MLIARLSTPLRLITTLIALLALTSLGSLPAQAQRIDMRNSKHNLVQINGNGGADPRQICVFCHTPTDTNADDAAQPKWQSSVPKDGVFLMFDDIGRLGKEGSEAVGSQSIACLSCHDSSQAFGVSGGSLDHPYAVPYRGALTPEQRKQIREELQRAGKLINTAKQIKFDDGFRQARRGIVDDRPVWWVSKDTSSAQRGRLDVPLYVRLDQEDQTEIPFVECASCHDPHTVRPLFLRTESNPSELCLTCHVK</sequence>
<gene>
    <name evidence="3" type="ORF">GPA27_21100</name>
</gene>
<feature type="signal peptide" evidence="1">
    <location>
        <begin position="1"/>
        <end position="32"/>
    </location>
</feature>
<evidence type="ECO:0000313" key="4">
    <source>
        <dbReference type="Proteomes" id="UP000634522"/>
    </source>
</evidence>